<keyword evidence="1" id="KW-0732">Signal</keyword>
<protein>
    <submittedName>
        <fullName evidence="2">Uncharacterized protein</fullName>
    </submittedName>
</protein>
<dbReference type="HOGENOM" id="CLU_2176227_0_0_7"/>
<dbReference type="Proteomes" id="UP000019140">
    <property type="component" value="Unassembled WGS sequence"/>
</dbReference>
<accession>W4L4V9</accession>
<evidence type="ECO:0000313" key="2">
    <source>
        <dbReference type="EMBL" id="ETW93097.1"/>
    </source>
</evidence>
<proteinExistence type="predicted"/>
<feature type="signal peptide" evidence="1">
    <location>
        <begin position="1"/>
        <end position="29"/>
    </location>
</feature>
<evidence type="ECO:0000256" key="1">
    <source>
        <dbReference type="SAM" id="SignalP"/>
    </source>
</evidence>
<dbReference type="EMBL" id="AZHX01002720">
    <property type="protein sequence ID" value="ETW93097.1"/>
    <property type="molecule type" value="Genomic_DNA"/>
</dbReference>
<name>W4L4V9_9BACT</name>
<keyword evidence="3" id="KW-1185">Reference proteome</keyword>
<dbReference type="AlphaFoldDB" id="W4L4V9"/>
<reference evidence="2 3" key="1">
    <citation type="journal article" date="2014" name="Nature">
        <title>An environmental bacterial taxon with a large and distinct metabolic repertoire.</title>
        <authorList>
            <person name="Wilson M.C."/>
            <person name="Mori T."/>
            <person name="Ruckert C."/>
            <person name="Uria A.R."/>
            <person name="Helf M.J."/>
            <person name="Takada K."/>
            <person name="Gernert C."/>
            <person name="Steffens U.A."/>
            <person name="Heycke N."/>
            <person name="Schmitt S."/>
            <person name="Rinke C."/>
            <person name="Helfrich E.J."/>
            <person name="Brachmann A.O."/>
            <person name="Gurgui C."/>
            <person name="Wakimoto T."/>
            <person name="Kracht M."/>
            <person name="Crusemann M."/>
            <person name="Hentschel U."/>
            <person name="Abe I."/>
            <person name="Matsunaga S."/>
            <person name="Kalinowski J."/>
            <person name="Takeyama H."/>
            <person name="Piel J."/>
        </authorList>
    </citation>
    <scope>NUCLEOTIDE SEQUENCE [LARGE SCALE GENOMIC DNA]</scope>
    <source>
        <strain evidence="3">TSY2</strain>
    </source>
</reference>
<organism evidence="2 3">
    <name type="scientific">Candidatus Entotheonella gemina</name>
    <dbReference type="NCBI Taxonomy" id="1429439"/>
    <lineage>
        <taxon>Bacteria</taxon>
        <taxon>Pseudomonadati</taxon>
        <taxon>Nitrospinota/Tectimicrobiota group</taxon>
        <taxon>Candidatus Tectimicrobiota</taxon>
        <taxon>Candidatus Entotheonellia</taxon>
        <taxon>Candidatus Entotheonellales</taxon>
        <taxon>Candidatus Entotheonellaceae</taxon>
        <taxon>Candidatus Entotheonella</taxon>
    </lineage>
</organism>
<evidence type="ECO:0000313" key="3">
    <source>
        <dbReference type="Proteomes" id="UP000019140"/>
    </source>
</evidence>
<sequence>MKQCYSEIMTSCAIVMMLCMATVPGLAVADDAKWKAEMIADAELAAPPVVTKTATIYGWSSKGERALLREGAGPYTCVASGAFSLRLGKPPLPYPDPMCMDQNAWAFFLA</sequence>
<comment type="caution">
    <text evidence="2">The sequence shown here is derived from an EMBL/GenBank/DDBJ whole genome shotgun (WGS) entry which is preliminary data.</text>
</comment>
<gene>
    <name evidence="2" type="ORF">ETSY2_52010</name>
</gene>
<feature type="chain" id="PRO_5004844432" evidence="1">
    <location>
        <begin position="30"/>
        <end position="110"/>
    </location>
</feature>
<feature type="non-terminal residue" evidence="2">
    <location>
        <position position="110"/>
    </location>
</feature>